<protein>
    <submittedName>
        <fullName evidence="2">Putative membrane protein</fullName>
    </submittedName>
</protein>
<keyword evidence="1" id="KW-1133">Transmembrane helix</keyword>
<dbReference type="InterPro" id="IPR018674">
    <property type="entry name" value="DUF2142_membrane"/>
</dbReference>
<keyword evidence="1" id="KW-0812">Transmembrane</keyword>
<evidence type="ECO:0000313" key="2">
    <source>
        <dbReference type="EMBL" id="AGK97869.1"/>
    </source>
</evidence>
<dbReference type="Pfam" id="PF09913">
    <property type="entry name" value="DUF2142"/>
    <property type="match status" value="1"/>
</dbReference>
<dbReference type="eggNOG" id="COG4713">
    <property type="taxonomic scope" value="Bacteria"/>
</dbReference>
<keyword evidence="3" id="KW-1185">Reference proteome</keyword>
<feature type="transmembrane region" description="Helical" evidence="1">
    <location>
        <begin position="432"/>
        <end position="453"/>
    </location>
</feature>
<dbReference type="AlphaFoldDB" id="R4KBE9"/>
<dbReference type="PATRIC" id="fig|86416.3.peg.3029"/>
<feature type="transmembrane region" description="Helical" evidence="1">
    <location>
        <begin position="146"/>
        <end position="165"/>
    </location>
</feature>
<dbReference type="EMBL" id="CP003261">
    <property type="protein sequence ID" value="AGK97869.1"/>
    <property type="molecule type" value="Genomic_DNA"/>
</dbReference>
<accession>R4KBE9</accession>
<dbReference type="HOGENOM" id="CLU_025380_1_1_9"/>
<dbReference type="STRING" id="86416.Clopa_3041"/>
<dbReference type="RefSeq" id="WP_015616161.1">
    <property type="nucleotide sequence ID" value="NC_021182.1"/>
</dbReference>
<organism evidence="2 3">
    <name type="scientific">Clostridium pasteurianum BC1</name>
    <dbReference type="NCBI Taxonomy" id="86416"/>
    <lineage>
        <taxon>Bacteria</taxon>
        <taxon>Bacillati</taxon>
        <taxon>Bacillota</taxon>
        <taxon>Clostridia</taxon>
        <taxon>Eubacteriales</taxon>
        <taxon>Clostridiaceae</taxon>
        <taxon>Clostridium</taxon>
    </lineage>
</organism>
<gene>
    <name evidence="2" type="ORF">Clopa_3041</name>
</gene>
<name>R4KBE9_CLOPA</name>
<feature type="transmembrane region" description="Helical" evidence="1">
    <location>
        <begin position="16"/>
        <end position="35"/>
    </location>
</feature>
<feature type="transmembrane region" description="Helical" evidence="1">
    <location>
        <begin position="265"/>
        <end position="285"/>
    </location>
</feature>
<sequence>MNRISFKYYHIKLEHIYVILSLIFGIIFVFINGPFQAPDEYSHFYRAYQISKGNLICEHHNNMNGAYVPKSLIMSNQIKLSEDIPFHSDKKFNIKNIMFELTHVQLNPKDEMFVAIPNTSAYAPIMYLPQSMGIEIGKKFNLSPLALMYLGRLFNLIFSTTMIYFSMKNISSKKSLLFLFGLMPMLLYESASLSADGVTNCLSIFTISYFIKLSKNGNEGLKVKEVLIMFLLICLVSLTKQVYFLFSLLYFLIPKYKFKSKKQHLILGFFIIILSILINLFWMNISGANHVLSTNSNASPKDQVIYILQHPILFIEIFARTITLNGEFYLKSFIGILGWLDTKLPNYIIYSYVIVLIVASLINNENEKINFKNRIILLLLFLSIGILVVTALYITYTLVGGSTVEGVQGRYFIPIALLLFLALGIKNIKIKYFNVFCVIYVILVLISTQVILFNRFY</sequence>
<dbReference type="OrthoDB" id="2220917at2"/>
<dbReference type="KEGG" id="cpas:Clopa_3041"/>
<feature type="transmembrane region" description="Helical" evidence="1">
    <location>
        <begin position="226"/>
        <end position="253"/>
    </location>
</feature>
<proteinExistence type="predicted"/>
<keyword evidence="1" id="KW-0472">Membrane</keyword>
<dbReference type="Proteomes" id="UP000013523">
    <property type="component" value="Chromosome"/>
</dbReference>
<feature type="transmembrane region" description="Helical" evidence="1">
    <location>
        <begin position="408"/>
        <end position="425"/>
    </location>
</feature>
<evidence type="ECO:0000256" key="1">
    <source>
        <dbReference type="SAM" id="Phobius"/>
    </source>
</evidence>
<feature type="transmembrane region" description="Helical" evidence="1">
    <location>
        <begin position="375"/>
        <end position="396"/>
    </location>
</feature>
<feature type="transmembrane region" description="Helical" evidence="1">
    <location>
        <begin position="347"/>
        <end position="363"/>
    </location>
</feature>
<reference evidence="2 3" key="1">
    <citation type="submission" date="2012-01" db="EMBL/GenBank/DDBJ databases">
        <title>Complete sequence of chromosome of Clostridium pasteurianum BC1.</title>
        <authorList>
            <consortium name="US DOE Joint Genome Institute"/>
            <person name="Lucas S."/>
            <person name="Han J."/>
            <person name="Lapidus A."/>
            <person name="Cheng J.-F."/>
            <person name="Goodwin L."/>
            <person name="Pitluck S."/>
            <person name="Peters L."/>
            <person name="Mikhailova N."/>
            <person name="Teshima H."/>
            <person name="Detter J.C."/>
            <person name="Han C."/>
            <person name="Tapia R."/>
            <person name="Land M."/>
            <person name="Hauser L."/>
            <person name="Kyrpides N."/>
            <person name="Ivanova N."/>
            <person name="Pagani I."/>
            <person name="Dunn J."/>
            <person name="Taghavi S."/>
            <person name="Francis A."/>
            <person name="van der Lelie D."/>
            <person name="Woyke T."/>
        </authorList>
    </citation>
    <scope>NUCLEOTIDE SEQUENCE [LARGE SCALE GENOMIC DNA]</scope>
    <source>
        <strain evidence="2 3">BC1</strain>
    </source>
</reference>
<evidence type="ECO:0000313" key="3">
    <source>
        <dbReference type="Proteomes" id="UP000013523"/>
    </source>
</evidence>